<dbReference type="SMART" id="SM00382">
    <property type="entry name" value="AAA"/>
    <property type="match status" value="1"/>
</dbReference>
<dbReference type="InterPro" id="IPR027417">
    <property type="entry name" value="P-loop_NTPase"/>
</dbReference>
<evidence type="ECO:0000256" key="4">
    <source>
        <dbReference type="ARBA" id="ARBA00022741"/>
    </source>
</evidence>
<comment type="caution">
    <text evidence="11">The sequence shown here is derived from an EMBL/GenBank/DDBJ whole genome shotgun (WGS) entry which is preliminary data.</text>
</comment>
<dbReference type="Pfam" id="PF00664">
    <property type="entry name" value="ABC_membrane"/>
    <property type="match status" value="1"/>
</dbReference>
<dbReference type="GO" id="GO:0034040">
    <property type="term" value="F:ATPase-coupled lipid transmembrane transporter activity"/>
    <property type="evidence" value="ECO:0007669"/>
    <property type="project" value="TreeGrafter"/>
</dbReference>
<feature type="domain" description="ABC transmembrane type-1" evidence="10">
    <location>
        <begin position="22"/>
        <end position="302"/>
    </location>
</feature>
<dbReference type="PROSITE" id="PS00211">
    <property type="entry name" value="ABC_TRANSPORTER_1"/>
    <property type="match status" value="1"/>
</dbReference>
<feature type="transmembrane region" description="Helical" evidence="8">
    <location>
        <begin position="135"/>
        <end position="152"/>
    </location>
</feature>
<feature type="domain" description="ABC transporter" evidence="9">
    <location>
        <begin position="333"/>
        <end position="568"/>
    </location>
</feature>
<dbReference type="GO" id="GO:0140359">
    <property type="term" value="F:ABC-type transporter activity"/>
    <property type="evidence" value="ECO:0007669"/>
    <property type="project" value="InterPro"/>
</dbReference>
<feature type="transmembrane region" description="Helical" evidence="8">
    <location>
        <begin position="52"/>
        <end position="70"/>
    </location>
</feature>
<evidence type="ECO:0000313" key="12">
    <source>
        <dbReference type="Proteomes" id="UP000240535"/>
    </source>
</evidence>
<dbReference type="PANTHER" id="PTHR24221">
    <property type="entry name" value="ATP-BINDING CASSETTE SUB-FAMILY B"/>
    <property type="match status" value="1"/>
</dbReference>
<evidence type="ECO:0000256" key="3">
    <source>
        <dbReference type="ARBA" id="ARBA00022692"/>
    </source>
</evidence>
<evidence type="ECO:0000256" key="7">
    <source>
        <dbReference type="ARBA" id="ARBA00023136"/>
    </source>
</evidence>
<dbReference type="InterPro" id="IPR003439">
    <property type="entry name" value="ABC_transporter-like_ATP-bd"/>
</dbReference>
<dbReference type="SUPFAM" id="SSF52540">
    <property type="entry name" value="P-loop containing nucleoside triphosphate hydrolases"/>
    <property type="match status" value="1"/>
</dbReference>
<name>A0A2P8R3Q9_9BACT</name>
<keyword evidence="6 8" id="KW-1133">Transmembrane helix</keyword>
<dbReference type="InterPro" id="IPR039421">
    <property type="entry name" value="Type_1_exporter"/>
</dbReference>
<dbReference type="InterPro" id="IPR003593">
    <property type="entry name" value="AAA+_ATPase"/>
</dbReference>
<dbReference type="Proteomes" id="UP000240535">
    <property type="component" value="Unassembled WGS sequence"/>
</dbReference>
<evidence type="ECO:0000256" key="2">
    <source>
        <dbReference type="ARBA" id="ARBA00022448"/>
    </source>
</evidence>
<keyword evidence="12" id="KW-1185">Reference proteome</keyword>
<evidence type="ECO:0000259" key="10">
    <source>
        <dbReference type="PROSITE" id="PS50929"/>
    </source>
</evidence>
<dbReference type="GO" id="GO:0005886">
    <property type="term" value="C:plasma membrane"/>
    <property type="evidence" value="ECO:0007669"/>
    <property type="project" value="UniProtKB-SubCell"/>
</dbReference>
<dbReference type="PROSITE" id="PS50893">
    <property type="entry name" value="ABC_TRANSPORTER_2"/>
    <property type="match status" value="1"/>
</dbReference>
<keyword evidence="5 11" id="KW-0067">ATP-binding</keyword>
<dbReference type="OrthoDB" id="9772049at2"/>
<keyword evidence="7 8" id="KW-0472">Membrane</keyword>
<dbReference type="GO" id="GO:0016887">
    <property type="term" value="F:ATP hydrolysis activity"/>
    <property type="evidence" value="ECO:0007669"/>
    <property type="project" value="InterPro"/>
</dbReference>
<feature type="transmembrane region" description="Helical" evidence="8">
    <location>
        <begin position="158"/>
        <end position="176"/>
    </location>
</feature>
<gene>
    <name evidence="11" type="ORF">CQ405_00880</name>
</gene>
<sequence length="587" mass="65647">MKDKQKSVLIKIMQPVMSNIKFAAILAGFAALCYVLAFGSFAFIISDLTKGEVNYTLISFALIFIFVEFFTRSNSFKISHVAAFKLEQILRTQISTHLAQIPFGKIITRGSGKLKKIMLDDVKNLHAFVADTTPMIGRIIVVPIASFIAIAILDMRLLGVIIAMFAISIIVMSFAFKDNAKYRNEYDENQNKINTSIIEFIQAMPVVRTFSDGKTSFKRYNESLDAYSKSLKEWIKLTTIASRIGFIVISPILTLVVLAISGSYFYLNDSLEFGRFIAILVLGVGIAESMMPLMFLNNFIQKSRAAASSILEILEIEPLKISNSTKTPLDSSIEFKNVSFKYENRDEFALCDINFKVESKTVTALVGPSGAGKSTAAQLIPRFWDVDKGKILIGGIDIKDMDYNVLNDTVSFVFQDTFLFNESIYENIAMAKPQASKDEVIKAAKAAQIHDFITSLPKQYDTLAGDRGASLSGGQRQRITIARAILRDAPIIILDEATAFADPENEEEIIKAISNLITNKTVIIIAHRLLSIQGADQIIVFDKGKIVEIGIHNELLKNKNLYSKLWENYTQTQIWNIYRGKKDEKQN</sequence>
<keyword evidence="4" id="KW-0547">Nucleotide-binding</keyword>
<dbReference type="Pfam" id="PF00005">
    <property type="entry name" value="ABC_tran"/>
    <property type="match status" value="1"/>
</dbReference>
<dbReference type="PROSITE" id="PS50929">
    <property type="entry name" value="ABC_TM1F"/>
    <property type="match status" value="1"/>
</dbReference>
<feature type="transmembrane region" description="Helical" evidence="8">
    <location>
        <begin position="20"/>
        <end position="46"/>
    </location>
</feature>
<evidence type="ECO:0000256" key="1">
    <source>
        <dbReference type="ARBA" id="ARBA00004651"/>
    </source>
</evidence>
<keyword evidence="2" id="KW-0813">Transport</keyword>
<organism evidence="11 12">
    <name type="scientific">Campylobacter blaseri</name>
    <dbReference type="NCBI Taxonomy" id="2042961"/>
    <lineage>
        <taxon>Bacteria</taxon>
        <taxon>Pseudomonadati</taxon>
        <taxon>Campylobacterota</taxon>
        <taxon>Epsilonproteobacteria</taxon>
        <taxon>Campylobacterales</taxon>
        <taxon>Campylobacteraceae</taxon>
        <taxon>Campylobacter</taxon>
    </lineage>
</organism>
<dbReference type="Gene3D" id="3.40.50.300">
    <property type="entry name" value="P-loop containing nucleotide triphosphate hydrolases"/>
    <property type="match status" value="1"/>
</dbReference>
<dbReference type="InterPro" id="IPR036640">
    <property type="entry name" value="ABC1_TM_sf"/>
</dbReference>
<dbReference type="RefSeq" id="WP_106869627.1">
    <property type="nucleotide sequence ID" value="NZ_CP053841.1"/>
</dbReference>
<dbReference type="FunFam" id="3.40.50.300:FF:000287">
    <property type="entry name" value="Multidrug ABC transporter ATP-binding protein"/>
    <property type="match status" value="1"/>
</dbReference>
<evidence type="ECO:0000256" key="8">
    <source>
        <dbReference type="SAM" id="Phobius"/>
    </source>
</evidence>
<dbReference type="InterPro" id="IPR017871">
    <property type="entry name" value="ABC_transporter-like_CS"/>
</dbReference>
<feature type="transmembrane region" description="Helical" evidence="8">
    <location>
        <begin position="244"/>
        <end position="267"/>
    </location>
</feature>
<evidence type="ECO:0000313" key="11">
    <source>
        <dbReference type="EMBL" id="PSM53137.1"/>
    </source>
</evidence>
<dbReference type="GO" id="GO:0005524">
    <property type="term" value="F:ATP binding"/>
    <property type="evidence" value="ECO:0007669"/>
    <property type="project" value="UniProtKB-KW"/>
</dbReference>
<reference evidence="12" key="1">
    <citation type="submission" date="2017-10" db="EMBL/GenBank/DDBJ databases">
        <title>Campylobacter species from seals.</title>
        <authorList>
            <person name="Gilbert M.J."/>
            <person name="Zomer A.L."/>
            <person name="Timmerman A.J."/>
            <person name="Duim B."/>
            <person name="Wagenaar J.A."/>
        </authorList>
    </citation>
    <scope>NUCLEOTIDE SEQUENCE [LARGE SCALE GENOMIC DNA]</scope>
    <source>
        <strain evidence="12">17S00004-5</strain>
    </source>
</reference>
<dbReference type="SUPFAM" id="SSF90123">
    <property type="entry name" value="ABC transporter transmembrane region"/>
    <property type="match status" value="1"/>
</dbReference>
<protein>
    <submittedName>
        <fullName evidence="11">ABC transporter ATP-binding protein/permease</fullName>
    </submittedName>
</protein>
<dbReference type="InterPro" id="IPR011527">
    <property type="entry name" value="ABC1_TM_dom"/>
</dbReference>
<dbReference type="Gene3D" id="1.20.1560.10">
    <property type="entry name" value="ABC transporter type 1, transmembrane domain"/>
    <property type="match status" value="1"/>
</dbReference>
<dbReference type="PANTHER" id="PTHR24221:SF397">
    <property type="entry name" value="ABC TRANSPORTER, ATP-BINDING TRANSMEMBRANE PROTEIN"/>
    <property type="match status" value="1"/>
</dbReference>
<feature type="transmembrane region" description="Helical" evidence="8">
    <location>
        <begin position="273"/>
        <end position="296"/>
    </location>
</feature>
<accession>A0A2P8R3Q9</accession>
<comment type="subcellular location">
    <subcellularLocation>
        <location evidence="1">Cell membrane</location>
        <topology evidence="1">Multi-pass membrane protein</topology>
    </subcellularLocation>
</comment>
<evidence type="ECO:0000256" key="6">
    <source>
        <dbReference type="ARBA" id="ARBA00022989"/>
    </source>
</evidence>
<keyword evidence="3 8" id="KW-0812">Transmembrane</keyword>
<evidence type="ECO:0000259" key="9">
    <source>
        <dbReference type="PROSITE" id="PS50893"/>
    </source>
</evidence>
<evidence type="ECO:0000256" key="5">
    <source>
        <dbReference type="ARBA" id="ARBA00022840"/>
    </source>
</evidence>
<dbReference type="EMBL" id="PDHH01000001">
    <property type="protein sequence ID" value="PSM53137.1"/>
    <property type="molecule type" value="Genomic_DNA"/>
</dbReference>
<dbReference type="AlphaFoldDB" id="A0A2P8R3Q9"/>
<proteinExistence type="predicted"/>